<feature type="transmembrane region" description="Helical" evidence="1">
    <location>
        <begin position="21"/>
        <end position="38"/>
    </location>
</feature>
<keyword evidence="1" id="KW-1133">Transmembrane helix</keyword>
<evidence type="ECO:0000313" key="3">
    <source>
        <dbReference type="Proteomes" id="UP001519887"/>
    </source>
</evidence>
<name>A0ABS7CNB0_9BACL</name>
<evidence type="ECO:0000313" key="2">
    <source>
        <dbReference type="EMBL" id="MBW7462398.1"/>
    </source>
</evidence>
<keyword evidence="3" id="KW-1185">Reference proteome</keyword>
<comment type="caution">
    <text evidence="2">The sequence shown here is derived from an EMBL/GenBank/DDBJ whole genome shotgun (WGS) entry which is preliminary data.</text>
</comment>
<gene>
    <name evidence="2" type="ORF">K0U00_50935</name>
</gene>
<accession>A0ABS7CNB0</accession>
<proteinExistence type="predicted"/>
<evidence type="ECO:0000256" key="1">
    <source>
        <dbReference type="SAM" id="Phobius"/>
    </source>
</evidence>
<organism evidence="2 3">
    <name type="scientific">Paenibacillus sepulcri</name>
    <dbReference type="NCBI Taxonomy" id="359917"/>
    <lineage>
        <taxon>Bacteria</taxon>
        <taxon>Bacillati</taxon>
        <taxon>Bacillota</taxon>
        <taxon>Bacilli</taxon>
        <taxon>Bacillales</taxon>
        <taxon>Paenibacillaceae</taxon>
        <taxon>Paenibacillus</taxon>
    </lineage>
</organism>
<sequence length="93" mass="10313">MEIKRQGEAWLPDFFRSLDYSAFYALLFSGMVVLAIVWGTGSDITLLGLLSGVIALSVGLQVFSHQLRTLLDNVAYATFPALREESAELRMVD</sequence>
<keyword evidence="1" id="KW-0812">Transmembrane</keyword>
<keyword evidence="1" id="KW-0472">Membrane</keyword>
<reference evidence="2 3" key="1">
    <citation type="submission" date="2021-07" db="EMBL/GenBank/DDBJ databases">
        <title>Paenibacillus radiodurans sp. nov., isolated from the southeastern edge of Tengger Desert.</title>
        <authorList>
            <person name="Zhang G."/>
        </authorList>
    </citation>
    <scope>NUCLEOTIDE SEQUENCE [LARGE SCALE GENOMIC DNA]</scope>
    <source>
        <strain evidence="2 3">CCM 7311</strain>
    </source>
</reference>
<evidence type="ECO:0008006" key="4">
    <source>
        <dbReference type="Google" id="ProtNLM"/>
    </source>
</evidence>
<dbReference type="EMBL" id="JAHZIK010003889">
    <property type="protein sequence ID" value="MBW7462398.1"/>
    <property type="molecule type" value="Genomic_DNA"/>
</dbReference>
<dbReference type="Proteomes" id="UP001519887">
    <property type="component" value="Unassembled WGS sequence"/>
</dbReference>
<feature type="transmembrane region" description="Helical" evidence="1">
    <location>
        <begin position="44"/>
        <end position="63"/>
    </location>
</feature>
<feature type="non-terminal residue" evidence="2">
    <location>
        <position position="93"/>
    </location>
</feature>
<protein>
    <recommendedName>
        <fullName evidence="4">ABC transporter ATP-binding protein</fullName>
    </recommendedName>
</protein>